<gene>
    <name evidence="5" type="ORF">I7822_25510</name>
</gene>
<dbReference type="EMBL" id="JAGDEL010000029">
    <property type="protein sequence ID" value="MBO1514989.1"/>
    <property type="molecule type" value="Genomic_DNA"/>
</dbReference>
<dbReference type="NCBIfam" id="NF042993">
    <property type="entry name" value="AlphKGSA_gudD"/>
    <property type="match status" value="1"/>
</dbReference>
<feature type="domain" description="Aldehyde dehydrogenase" evidence="4">
    <location>
        <begin position="13"/>
        <end position="479"/>
    </location>
</feature>
<evidence type="ECO:0000313" key="6">
    <source>
        <dbReference type="Proteomes" id="UP000663981"/>
    </source>
</evidence>
<dbReference type="Proteomes" id="UP000663981">
    <property type="component" value="Unassembled WGS sequence"/>
</dbReference>
<proteinExistence type="inferred from homology"/>
<evidence type="ECO:0000256" key="1">
    <source>
        <dbReference type="ARBA" id="ARBA00023002"/>
    </source>
</evidence>
<dbReference type="SUPFAM" id="SSF53720">
    <property type="entry name" value="ALDH-like"/>
    <property type="match status" value="1"/>
</dbReference>
<evidence type="ECO:0000313" key="5">
    <source>
        <dbReference type="EMBL" id="MBO1514989.1"/>
    </source>
</evidence>
<reference evidence="5 6" key="1">
    <citation type="submission" date="2021-03" db="EMBL/GenBank/DDBJ databases">
        <title>Whole genome sequence of Metabacillus bambusae BG109.</title>
        <authorList>
            <person name="Jeong J.W."/>
        </authorList>
    </citation>
    <scope>NUCLEOTIDE SEQUENCE [LARGE SCALE GENOMIC DNA]</scope>
    <source>
        <strain evidence="5 6">BG109</strain>
    </source>
</reference>
<dbReference type="Pfam" id="PF00171">
    <property type="entry name" value="Aldedh"/>
    <property type="match status" value="1"/>
</dbReference>
<dbReference type="Gene3D" id="3.40.309.10">
    <property type="entry name" value="Aldehyde Dehydrogenase, Chain A, domain 2"/>
    <property type="match status" value="1"/>
</dbReference>
<dbReference type="InterPro" id="IPR015590">
    <property type="entry name" value="Aldehyde_DH_dom"/>
</dbReference>
<dbReference type="InterPro" id="IPR029510">
    <property type="entry name" value="Ald_DH_CS_GLU"/>
</dbReference>
<dbReference type="InterPro" id="IPR016163">
    <property type="entry name" value="Ald_DH_C"/>
</dbReference>
<keyword evidence="1 3" id="KW-0560">Oxidoreductase</keyword>
<dbReference type="PROSITE" id="PS00687">
    <property type="entry name" value="ALDEHYDE_DEHYDR_GLU"/>
    <property type="match status" value="1"/>
</dbReference>
<feature type="active site" evidence="2">
    <location>
        <position position="250"/>
    </location>
</feature>
<dbReference type="PANTHER" id="PTHR11699">
    <property type="entry name" value="ALDEHYDE DEHYDROGENASE-RELATED"/>
    <property type="match status" value="1"/>
</dbReference>
<dbReference type="InterPro" id="IPR016161">
    <property type="entry name" value="Ald_DH/histidinol_DH"/>
</dbReference>
<dbReference type="Gene3D" id="3.40.605.10">
    <property type="entry name" value="Aldehyde Dehydrogenase, Chain A, domain 1"/>
    <property type="match status" value="1"/>
</dbReference>
<evidence type="ECO:0000256" key="2">
    <source>
        <dbReference type="PROSITE-ProRule" id="PRU10007"/>
    </source>
</evidence>
<dbReference type="InterPro" id="IPR016162">
    <property type="entry name" value="Ald_DH_N"/>
</dbReference>
<comment type="caution">
    <text evidence="5">The sequence shown here is derived from an EMBL/GenBank/DDBJ whole genome shotgun (WGS) entry which is preliminary data.</text>
</comment>
<dbReference type="RefSeq" id="WP_207981885.1">
    <property type="nucleotide sequence ID" value="NZ_JAGDEL010000029.1"/>
</dbReference>
<name>A0ABS3NAH4_9BACI</name>
<organism evidence="5 6">
    <name type="scientific">Metabacillus bambusae</name>
    <dbReference type="NCBI Taxonomy" id="2795218"/>
    <lineage>
        <taxon>Bacteria</taxon>
        <taxon>Bacillati</taxon>
        <taxon>Bacillota</taxon>
        <taxon>Bacilli</taxon>
        <taxon>Bacillales</taxon>
        <taxon>Bacillaceae</taxon>
        <taxon>Metabacillus</taxon>
    </lineage>
</organism>
<evidence type="ECO:0000256" key="3">
    <source>
        <dbReference type="RuleBase" id="RU003345"/>
    </source>
</evidence>
<dbReference type="InterPro" id="IPR054869">
    <property type="entry name" value="AlphKGSA_gudD"/>
</dbReference>
<keyword evidence="6" id="KW-1185">Reference proteome</keyword>
<protein>
    <submittedName>
        <fullName evidence="5">Aldehyde dehydrogenase family protein</fullName>
    </submittedName>
</protein>
<comment type="similarity">
    <text evidence="3">Belongs to the aldehyde dehydrogenase family.</text>
</comment>
<evidence type="ECO:0000259" key="4">
    <source>
        <dbReference type="Pfam" id="PF00171"/>
    </source>
</evidence>
<accession>A0ABS3NAH4</accession>
<sequence>MSKLYANFINGNWCQSSNDETLESKNPANTSEIVGLFPSATSMEVDRAVQSAKHALSSWRNLSALERGNFLHKTADILAGKLEDIAYTATMEMGKTLAETKGEVARAVQILRYYAQEGYRKIGDNIPSGESQNLLFTTRVPVGVVGIISPWNFPIAIPVWKIAPALVYGNTVILKPASETSITAIKIIEAFAEAEFPTGVVNIVTGKGSVVGGNLINNPDVNAISFTGSNEIGKAVAMGCIEREAKYQLEMGGKNPAIILDDADLNLAAELTVNGAMKHTGQKCTATSKAYVHESIYEEFKAKVLERVAAIKVGPGLDESTYMGPVASKAQLENVLNYIEEGKKSGATLLTGGKVPKGNEFKDGYYVEPTVFENVDNKSAIAQEEIFGPVLCLFKVNSLKDALKQANDNKFGLSASLFTRDLAKSFTYINEIDAGLIKVNGESAGVELQAPFGGMKASSSHSREQGEAAKEFFTSIKTVTITPVP</sequence>